<evidence type="ECO:0000313" key="3">
    <source>
        <dbReference type="WBParaSite" id="ACRNAN_Path_1232.g4812.t1"/>
    </source>
</evidence>
<evidence type="ECO:0000256" key="1">
    <source>
        <dbReference type="SAM" id="MobiDB-lite"/>
    </source>
</evidence>
<sequence>MAQDQSSMEDKDDPTKVLERTLCQLEKLTLKNEQIAANLVPNKRESSEIVQCPPSCSRILSFSLNENPSNCRFRPYSVPRILRRLSVDLLPHRIKDDSSHRRASMSSAQLYSPLDGIQLEGDFKNLSIRLLRDSFKTIRDSPKNAPAAPSRNPSGNQSCSQEVALHSSSCCSCVSAEEQGEIDELTEYFQHFVAVCPKMSALAESMYV</sequence>
<dbReference type="Proteomes" id="UP000887540">
    <property type="component" value="Unplaced"/>
</dbReference>
<accession>A0A914BXK9</accession>
<proteinExistence type="predicted"/>
<organism evidence="2 3">
    <name type="scientific">Acrobeloides nanus</name>
    <dbReference type="NCBI Taxonomy" id="290746"/>
    <lineage>
        <taxon>Eukaryota</taxon>
        <taxon>Metazoa</taxon>
        <taxon>Ecdysozoa</taxon>
        <taxon>Nematoda</taxon>
        <taxon>Chromadorea</taxon>
        <taxon>Rhabditida</taxon>
        <taxon>Tylenchina</taxon>
        <taxon>Cephalobomorpha</taxon>
        <taxon>Cephaloboidea</taxon>
        <taxon>Cephalobidae</taxon>
        <taxon>Acrobeloides</taxon>
    </lineage>
</organism>
<protein>
    <submittedName>
        <fullName evidence="3">Peroxide-inducible transcript 1 protein</fullName>
    </submittedName>
</protein>
<name>A0A914BXK9_9BILA</name>
<evidence type="ECO:0000313" key="2">
    <source>
        <dbReference type="Proteomes" id="UP000887540"/>
    </source>
</evidence>
<dbReference type="AlphaFoldDB" id="A0A914BXK9"/>
<dbReference type="WBParaSite" id="ACRNAN_Path_1232.g4812.t1">
    <property type="protein sequence ID" value="ACRNAN_Path_1232.g4812.t1"/>
    <property type="gene ID" value="ACRNAN_Path_1232.g4812"/>
</dbReference>
<keyword evidence="2" id="KW-1185">Reference proteome</keyword>
<reference evidence="3" key="1">
    <citation type="submission" date="2022-11" db="UniProtKB">
        <authorList>
            <consortium name="WormBaseParasite"/>
        </authorList>
    </citation>
    <scope>IDENTIFICATION</scope>
</reference>
<feature type="region of interest" description="Disordered" evidence="1">
    <location>
        <begin position="139"/>
        <end position="159"/>
    </location>
</feature>